<dbReference type="NCBIfam" id="NF006564">
    <property type="entry name" value="PRK09071.1"/>
    <property type="match status" value="1"/>
</dbReference>
<proteinExistence type="inferred from homology"/>
<evidence type="ECO:0000256" key="4">
    <source>
        <dbReference type="ARBA" id="ARBA00022679"/>
    </source>
</evidence>
<evidence type="ECO:0000256" key="6">
    <source>
        <dbReference type="ARBA" id="ARBA00023125"/>
    </source>
</evidence>
<keyword evidence="3 9" id="KW-0328">Glycosyltransferase</keyword>
<dbReference type="GO" id="GO:0003677">
    <property type="term" value="F:DNA binding"/>
    <property type="evidence" value="ECO:0007669"/>
    <property type="project" value="UniProtKB-KW"/>
</dbReference>
<dbReference type="PANTHER" id="PTHR30118:SF15">
    <property type="entry name" value="TRANSCRIPTIONAL REGULATORY PROTEIN"/>
    <property type="match status" value="1"/>
</dbReference>
<dbReference type="Pfam" id="PF02885">
    <property type="entry name" value="Glycos_trans_3N"/>
    <property type="match status" value="1"/>
</dbReference>
<sequence length="491" mass="53744">MAGTLTKTPRRTRTDGNESSRLGQLRLLVALDALLVEGSVGGAARQMGLSIAAMSRLLGQIREAFDDPILVRSGRNMVATPKAEALRGRLRRLANEAETLLDMDLTEMSKPSCSGHHGWKRSAIVSPPPLGIRKVVELENHPTPEQLANQFANIQSVEDPIRRLAKYIAVIGRKAGHTRPLEMAEADDAFTTVFSGNADPMQISALIRLIHYRGETAPELAGMARAARRFYSTDSGIDIPSLDWPAYLSPNSTQLPWFMFSAMLVARAGYPVVLHGNCGTGELSGKLEQAAEAINLPIATSLSMARSTLEAHGICFMPLVGFAPQIHALLALYPLFESRSSMNSLVHLLNPMNLQASFLGVTQPAYRELHRDASALLGTQSVSVVSTSRDVAELVPHRSHTIYRLLNGHHSDLLLPTLSRESSDRHSSLSSFEFWYSVWSGAAVDKRAENTIVASAAMAMMTTVSAENESYGQFMEKAAELWRNRHVRARI</sequence>
<dbReference type="Pfam" id="PF00126">
    <property type="entry name" value="HTH_1"/>
    <property type="match status" value="1"/>
</dbReference>
<dbReference type="InterPro" id="IPR036390">
    <property type="entry name" value="WH_DNA-bd_sf"/>
</dbReference>
<evidence type="ECO:0000256" key="7">
    <source>
        <dbReference type="ARBA" id="ARBA00023163"/>
    </source>
</evidence>
<accession>A0A7W9AUX2</accession>
<gene>
    <name evidence="9" type="ORF">FHS76_000739</name>
</gene>
<keyword evidence="4 9" id="KW-0808">Transferase</keyword>
<evidence type="ECO:0000259" key="8">
    <source>
        <dbReference type="PROSITE" id="PS50931"/>
    </source>
</evidence>
<keyword evidence="10" id="KW-1185">Reference proteome</keyword>
<evidence type="ECO:0000313" key="10">
    <source>
        <dbReference type="Proteomes" id="UP000555546"/>
    </source>
</evidence>
<dbReference type="PANTHER" id="PTHR30118">
    <property type="entry name" value="HTH-TYPE TRANSCRIPTIONAL REGULATOR LEUO-RELATED"/>
    <property type="match status" value="1"/>
</dbReference>
<keyword evidence="5" id="KW-0805">Transcription regulation</keyword>
<dbReference type="PROSITE" id="PS50931">
    <property type="entry name" value="HTH_LYSR"/>
    <property type="match status" value="1"/>
</dbReference>
<dbReference type="Proteomes" id="UP000555546">
    <property type="component" value="Unassembled WGS sequence"/>
</dbReference>
<organism evidence="9 10">
    <name type="scientific">Brucella daejeonensis</name>
    <dbReference type="NCBI Taxonomy" id="659015"/>
    <lineage>
        <taxon>Bacteria</taxon>
        <taxon>Pseudomonadati</taxon>
        <taxon>Pseudomonadota</taxon>
        <taxon>Alphaproteobacteria</taxon>
        <taxon>Hyphomicrobiales</taxon>
        <taxon>Brucellaceae</taxon>
        <taxon>Brucella/Ochrobactrum group</taxon>
        <taxon>Brucella</taxon>
    </lineage>
</organism>
<dbReference type="InterPro" id="IPR050389">
    <property type="entry name" value="LysR-type_TF"/>
</dbReference>
<dbReference type="Gene3D" id="3.40.1030.10">
    <property type="entry name" value="Nucleoside phosphorylase/phosphoribosyltransferase catalytic domain"/>
    <property type="match status" value="1"/>
</dbReference>
<evidence type="ECO:0000313" key="9">
    <source>
        <dbReference type="EMBL" id="MBB5700896.1"/>
    </source>
</evidence>
<keyword evidence="6" id="KW-0238">DNA-binding</keyword>
<keyword evidence="2" id="KW-0536">Nodulation</keyword>
<dbReference type="Gene3D" id="1.10.10.10">
    <property type="entry name" value="Winged helix-like DNA-binding domain superfamily/Winged helix DNA-binding domain"/>
    <property type="match status" value="1"/>
</dbReference>
<protein>
    <submittedName>
        <fullName evidence="9">Anthranilate phosphoribosyltransferase</fullName>
    </submittedName>
</protein>
<evidence type="ECO:0000256" key="3">
    <source>
        <dbReference type="ARBA" id="ARBA00022676"/>
    </source>
</evidence>
<name>A0A7W9AUX2_9HYPH</name>
<dbReference type="RefSeq" id="WP_183648190.1">
    <property type="nucleotide sequence ID" value="NZ_JACIJG010000002.1"/>
</dbReference>
<dbReference type="InterPro" id="IPR000312">
    <property type="entry name" value="Glycosyl_Trfase_fam3"/>
</dbReference>
<dbReference type="InterPro" id="IPR035902">
    <property type="entry name" value="Nuc_phospho_transferase"/>
</dbReference>
<evidence type="ECO:0000256" key="1">
    <source>
        <dbReference type="ARBA" id="ARBA00009437"/>
    </source>
</evidence>
<dbReference type="InterPro" id="IPR000847">
    <property type="entry name" value="LysR_HTH_N"/>
</dbReference>
<dbReference type="GO" id="GO:0016763">
    <property type="term" value="F:pentosyltransferase activity"/>
    <property type="evidence" value="ECO:0007669"/>
    <property type="project" value="UniProtKB-ARBA"/>
</dbReference>
<dbReference type="Pfam" id="PF00591">
    <property type="entry name" value="Glycos_transf_3"/>
    <property type="match status" value="1"/>
</dbReference>
<dbReference type="EMBL" id="JACIJG010000002">
    <property type="protein sequence ID" value="MBB5700896.1"/>
    <property type="molecule type" value="Genomic_DNA"/>
</dbReference>
<evidence type="ECO:0000256" key="5">
    <source>
        <dbReference type="ARBA" id="ARBA00023015"/>
    </source>
</evidence>
<dbReference type="InterPro" id="IPR017459">
    <property type="entry name" value="Glycosyl_Trfase_fam3_N_dom"/>
</dbReference>
<dbReference type="InterPro" id="IPR036320">
    <property type="entry name" value="Glycosyl_Trfase_fam3_N_dom_sf"/>
</dbReference>
<dbReference type="Gene3D" id="1.20.970.10">
    <property type="entry name" value="Transferase, Pyrimidine Nucleoside Phosphorylase, Chain C"/>
    <property type="match status" value="1"/>
</dbReference>
<dbReference type="SUPFAM" id="SSF46785">
    <property type="entry name" value="Winged helix' DNA-binding domain"/>
    <property type="match status" value="1"/>
</dbReference>
<comment type="similarity">
    <text evidence="1">Belongs to the LysR transcriptional regulatory family.</text>
</comment>
<dbReference type="GO" id="GO:0003700">
    <property type="term" value="F:DNA-binding transcription factor activity"/>
    <property type="evidence" value="ECO:0007669"/>
    <property type="project" value="InterPro"/>
</dbReference>
<dbReference type="SUPFAM" id="SSF47648">
    <property type="entry name" value="Nucleoside phosphorylase/phosphoribosyltransferase N-terminal domain"/>
    <property type="match status" value="1"/>
</dbReference>
<dbReference type="InterPro" id="IPR036388">
    <property type="entry name" value="WH-like_DNA-bd_sf"/>
</dbReference>
<dbReference type="AlphaFoldDB" id="A0A7W9AUX2"/>
<dbReference type="SUPFAM" id="SSF52418">
    <property type="entry name" value="Nucleoside phosphorylase/phosphoribosyltransferase catalytic domain"/>
    <property type="match status" value="1"/>
</dbReference>
<reference evidence="9 10" key="1">
    <citation type="submission" date="2020-08" db="EMBL/GenBank/DDBJ databases">
        <title>Genomic Encyclopedia of Type Strains, Phase IV (KMG-IV): sequencing the most valuable type-strain genomes for metagenomic binning, comparative biology and taxonomic classification.</title>
        <authorList>
            <person name="Goeker M."/>
        </authorList>
    </citation>
    <scope>NUCLEOTIDE SEQUENCE [LARGE SCALE GENOMIC DNA]</scope>
    <source>
        <strain evidence="9 10">DSM 26944</strain>
    </source>
</reference>
<keyword evidence="7" id="KW-0804">Transcription</keyword>
<feature type="domain" description="HTH lysR-type" evidence="8">
    <location>
        <begin position="25"/>
        <end position="80"/>
    </location>
</feature>
<evidence type="ECO:0000256" key="2">
    <source>
        <dbReference type="ARBA" id="ARBA00022458"/>
    </source>
</evidence>
<comment type="caution">
    <text evidence="9">The sequence shown here is derived from an EMBL/GenBank/DDBJ whole genome shotgun (WGS) entry which is preliminary data.</text>
</comment>